<feature type="domain" description="Nephrocystin 3-like N-terminal" evidence="3">
    <location>
        <begin position="85"/>
        <end position="258"/>
    </location>
</feature>
<evidence type="ECO:0000256" key="1">
    <source>
        <dbReference type="ARBA" id="ARBA00022737"/>
    </source>
</evidence>
<keyword evidence="1" id="KW-0677">Repeat</keyword>
<protein>
    <recommendedName>
        <fullName evidence="3">Nephrocystin 3-like N-terminal domain-containing protein</fullName>
    </recommendedName>
</protein>
<evidence type="ECO:0000313" key="5">
    <source>
        <dbReference type="Proteomes" id="UP001465976"/>
    </source>
</evidence>
<organism evidence="4 5">
    <name type="scientific">Marasmius crinis-equi</name>
    <dbReference type="NCBI Taxonomy" id="585013"/>
    <lineage>
        <taxon>Eukaryota</taxon>
        <taxon>Fungi</taxon>
        <taxon>Dikarya</taxon>
        <taxon>Basidiomycota</taxon>
        <taxon>Agaricomycotina</taxon>
        <taxon>Agaricomycetes</taxon>
        <taxon>Agaricomycetidae</taxon>
        <taxon>Agaricales</taxon>
        <taxon>Marasmiineae</taxon>
        <taxon>Marasmiaceae</taxon>
        <taxon>Marasmius</taxon>
    </lineage>
</organism>
<accession>A0ABR3ER28</accession>
<dbReference type="Proteomes" id="UP001465976">
    <property type="component" value="Unassembled WGS sequence"/>
</dbReference>
<comment type="caution">
    <text evidence="4">The sequence shown here is derived from an EMBL/GenBank/DDBJ whole genome shotgun (WGS) entry which is preliminary data.</text>
</comment>
<evidence type="ECO:0000259" key="3">
    <source>
        <dbReference type="Pfam" id="PF24883"/>
    </source>
</evidence>
<gene>
    <name evidence="4" type="ORF">V5O48_016768</name>
</gene>
<evidence type="ECO:0000313" key="4">
    <source>
        <dbReference type="EMBL" id="KAL0565258.1"/>
    </source>
</evidence>
<sequence>MNLNHGRDQNINYGNGTININNNTLRELHAIDKSFAASADSDTAKEAPGFQMLATKAAFSALHNSKSRGPRTRCLEGTRVEIIEAISNWIQSVNSDQLCWVRGGAGVGKSAIAQTICENFLHSRLIATFFFSRNDPSRNSLDPFIPTIAHQLATNPTLEDIGLTSAIDAAIRSNPGIFDMKWDDQFECLIRKPFSQIESQRQSGLPILIIIDGLDECMGLEHPTPNTSPEAQETLLSIIQNATLSNPPLPLRFLIFSRPESTIRNFFRSTPSMPGPVHKLLDVRDFRPEADRDIRIFLEREFAALPRLHPEAMLEAGWPGEDILVELIRKSDGHFVYVVTAMRYISQRNDPELKLPQQRLEIILRADETLYPDLSDLDQLYHQILRRFMAVREQMLLPVLQLLMTPHPRPVEFTGISLNADFPVKWRSRHAMATILDLDPRQVAMILSRLHSVFNISDISDSEGYGDVSFLHTSFSDFLTETWRSHEFHVQSMDPCSYFDKLSRRLFPVLTDMIHKYQAGDDQVQLTKWKNKIELWSTNFWTFVKETVVPKSSEASTSQVYTPSDELISAMNSFDIFQYANMLLDRKHMESFNAVYVDYGLRGDSILLLGYNVEALSSIYDCHSKSDSPLKVKLRPFLAALKAFFDGNWVVAFPKGSNRGKSLLRLTITMLPRGQDISHYWRTYLDRLEGEDRTTFLKVFPQGTNSMDQRDLVHQRITRSQRQDFATALVALDEEEDLSYKRLNKVITATLHRSSGSGDQAGELVEQDNPAESNFEEAQPTGLRDMARYGPRGPESGWFDRLLPAGICLGTSTDMQTVESSDGGIFWIHQGRLLDKIAISSA</sequence>
<reference evidence="4 5" key="1">
    <citation type="submission" date="2024-02" db="EMBL/GenBank/DDBJ databases">
        <title>A draft genome for the cacao thread blight pathogen Marasmius crinis-equi.</title>
        <authorList>
            <person name="Cohen S.P."/>
            <person name="Baruah I.K."/>
            <person name="Amoako-Attah I."/>
            <person name="Bukari Y."/>
            <person name="Meinhardt L.W."/>
            <person name="Bailey B.A."/>
        </authorList>
    </citation>
    <scope>NUCLEOTIDE SEQUENCE [LARGE SCALE GENOMIC DNA]</scope>
    <source>
        <strain evidence="4 5">GH-76</strain>
    </source>
</reference>
<dbReference type="SUPFAM" id="SSF52540">
    <property type="entry name" value="P-loop containing nucleoside triphosphate hydrolases"/>
    <property type="match status" value="1"/>
</dbReference>
<dbReference type="InterPro" id="IPR056884">
    <property type="entry name" value="NPHP3-like_N"/>
</dbReference>
<dbReference type="Pfam" id="PF24883">
    <property type="entry name" value="NPHP3_N"/>
    <property type="match status" value="1"/>
</dbReference>
<name>A0ABR3ER28_9AGAR</name>
<keyword evidence="5" id="KW-1185">Reference proteome</keyword>
<feature type="region of interest" description="Disordered" evidence="2">
    <location>
        <begin position="754"/>
        <end position="775"/>
    </location>
</feature>
<dbReference type="InterPro" id="IPR027417">
    <property type="entry name" value="P-loop_NTPase"/>
</dbReference>
<proteinExistence type="predicted"/>
<dbReference type="PANTHER" id="PTHR10039">
    <property type="entry name" value="AMELOGENIN"/>
    <property type="match status" value="1"/>
</dbReference>
<dbReference type="EMBL" id="JBAHYK010002347">
    <property type="protein sequence ID" value="KAL0565258.1"/>
    <property type="molecule type" value="Genomic_DNA"/>
</dbReference>
<dbReference type="PANTHER" id="PTHR10039:SF17">
    <property type="entry name" value="FUNGAL STAND N-TERMINAL GOODBYE DOMAIN-CONTAINING PROTEIN-RELATED"/>
    <property type="match status" value="1"/>
</dbReference>
<evidence type="ECO:0000256" key="2">
    <source>
        <dbReference type="SAM" id="MobiDB-lite"/>
    </source>
</evidence>
<dbReference type="Gene3D" id="3.40.50.300">
    <property type="entry name" value="P-loop containing nucleotide triphosphate hydrolases"/>
    <property type="match status" value="1"/>
</dbReference>